<reference evidence="2 3" key="2">
    <citation type="submission" date="2025-04" db="UniProtKB">
        <authorList>
            <consortium name="RefSeq"/>
        </authorList>
    </citation>
    <scope>IDENTIFICATION</scope>
    <source>
        <tissue evidence="2 3">Leaf</tissue>
    </source>
</reference>
<evidence type="ECO:0000313" key="2">
    <source>
        <dbReference type="RefSeq" id="XP_009784322.1"/>
    </source>
</evidence>
<reference evidence="1" key="1">
    <citation type="journal article" date="2013" name="Genome Biol.">
        <title>Reference genomes and transcriptomes of Nicotiana sylvestris and Nicotiana tomentosiformis.</title>
        <authorList>
            <person name="Sierro N."/>
            <person name="Battey J.N."/>
            <person name="Ouadi S."/>
            <person name="Bovet L."/>
            <person name="Goepfert S."/>
            <person name="Bakaher N."/>
            <person name="Peitsch M.C."/>
            <person name="Ivanov N.V."/>
        </authorList>
    </citation>
    <scope>NUCLEOTIDE SEQUENCE [LARGE SCALE GENOMIC DNA]</scope>
</reference>
<evidence type="ECO:0000313" key="1">
    <source>
        <dbReference type="Proteomes" id="UP000189701"/>
    </source>
</evidence>
<accession>A0A1U7WWM5</accession>
<gene>
    <name evidence="2 3" type="primary">LOC104232750</name>
</gene>
<sequence length="118" mass="13803">MVVCNELYNILDCGKPSVTPNKWKPVMQHSVDLKRLQKWGRNVNSTCVLCQAATESIDNLFGERAFAKDSWVKLPNWMQIQPAVTTTWNQYFYYVIQHVKGEDIYRKPIQIDLCRIHS</sequence>
<protein>
    <submittedName>
        <fullName evidence="2 3">Uncharacterized protein LOC104232750</fullName>
    </submittedName>
</protein>
<evidence type="ECO:0000313" key="3">
    <source>
        <dbReference type="RefSeq" id="XP_009784326.1"/>
    </source>
</evidence>
<dbReference type="RefSeq" id="XP_009784326.1">
    <property type="nucleotide sequence ID" value="XM_009786024.1"/>
</dbReference>
<name>A0A1U7WWM5_NICSY</name>
<organism evidence="1 2">
    <name type="scientific">Nicotiana sylvestris</name>
    <name type="common">Wood tobacco</name>
    <name type="synonym">South American tobacco</name>
    <dbReference type="NCBI Taxonomy" id="4096"/>
    <lineage>
        <taxon>Eukaryota</taxon>
        <taxon>Viridiplantae</taxon>
        <taxon>Streptophyta</taxon>
        <taxon>Embryophyta</taxon>
        <taxon>Tracheophyta</taxon>
        <taxon>Spermatophyta</taxon>
        <taxon>Magnoliopsida</taxon>
        <taxon>eudicotyledons</taxon>
        <taxon>Gunneridae</taxon>
        <taxon>Pentapetalae</taxon>
        <taxon>asterids</taxon>
        <taxon>lamiids</taxon>
        <taxon>Solanales</taxon>
        <taxon>Solanaceae</taxon>
        <taxon>Nicotianoideae</taxon>
        <taxon>Nicotianeae</taxon>
        <taxon>Nicotiana</taxon>
    </lineage>
</organism>
<dbReference type="Proteomes" id="UP000189701">
    <property type="component" value="Unplaced"/>
</dbReference>
<keyword evidence="1" id="KW-1185">Reference proteome</keyword>
<proteinExistence type="predicted"/>
<dbReference type="AlphaFoldDB" id="A0A1U7WWM5"/>
<dbReference type="RefSeq" id="XP_009784322.1">
    <property type="nucleotide sequence ID" value="XM_009786020.1"/>
</dbReference>